<evidence type="ECO:0000313" key="1">
    <source>
        <dbReference type="EMBL" id="GIY60321.1"/>
    </source>
</evidence>
<accession>A0AAV4UR11</accession>
<comment type="caution">
    <text evidence="1">The sequence shown here is derived from an EMBL/GenBank/DDBJ whole genome shotgun (WGS) entry which is preliminary data.</text>
</comment>
<dbReference type="EMBL" id="BPLR01013310">
    <property type="protein sequence ID" value="GIY60321.1"/>
    <property type="molecule type" value="Genomic_DNA"/>
</dbReference>
<reference evidence="1 2" key="1">
    <citation type="submission" date="2021-06" db="EMBL/GenBank/DDBJ databases">
        <title>Caerostris extrusa draft genome.</title>
        <authorList>
            <person name="Kono N."/>
            <person name="Arakawa K."/>
        </authorList>
    </citation>
    <scope>NUCLEOTIDE SEQUENCE [LARGE SCALE GENOMIC DNA]</scope>
</reference>
<name>A0AAV4UR11_CAEEX</name>
<gene>
    <name evidence="1" type="primary">AVEN_188710_1</name>
    <name evidence="1" type="ORF">CEXT_89211</name>
</gene>
<keyword evidence="2" id="KW-1185">Reference proteome</keyword>
<dbReference type="AlphaFoldDB" id="A0AAV4UR11"/>
<evidence type="ECO:0000313" key="2">
    <source>
        <dbReference type="Proteomes" id="UP001054945"/>
    </source>
</evidence>
<proteinExistence type="predicted"/>
<protein>
    <submittedName>
        <fullName evidence="1">Uncharacterized protein</fullName>
    </submittedName>
</protein>
<sequence>MKLIRETELKSMCINTIVKHIDLYVKPNEAIETFLEYLKRCFSDRLFNLLERKTLFPETYLEFLLTPHWKNVSMSSCIDYSFTRLMSKFQIMGQAKCAWGKEVMPLWSQIVALRDGCEMVHYPCRIRYPCTSSPSATIFSYLHCFVVSEPPNRNLDSCFDLMEL</sequence>
<organism evidence="1 2">
    <name type="scientific">Caerostris extrusa</name>
    <name type="common">Bark spider</name>
    <name type="synonym">Caerostris bankana</name>
    <dbReference type="NCBI Taxonomy" id="172846"/>
    <lineage>
        <taxon>Eukaryota</taxon>
        <taxon>Metazoa</taxon>
        <taxon>Ecdysozoa</taxon>
        <taxon>Arthropoda</taxon>
        <taxon>Chelicerata</taxon>
        <taxon>Arachnida</taxon>
        <taxon>Araneae</taxon>
        <taxon>Araneomorphae</taxon>
        <taxon>Entelegynae</taxon>
        <taxon>Araneoidea</taxon>
        <taxon>Araneidae</taxon>
        <taxon>Caerostris</taxon>
    </lineage>
</organism>
<dbReference type="Proteomes" id="UP001054945">
    <property type="component" value="Unassembled WGS sequence"/>
</dbReference>